<comment type="caution">
    <text evidence="4">The sequence shown here is derived from an EMBL/GenBank/DDBJ whole genome shotgun (WGS) entry which is preliminary data.</text>
</comment>
<organism evidence="4 5">
    <name type="scientific">Champsocephalus gunnari</name>
    <name type="common">Mackerel icefish</name>
    <dbReference type="NCBI Taxonomy" id="52237"/>
    <lineage>
        <taxon>Eukaryota</taxon>
        <taxon>Metazoa</taxon>
        <taxon>Chordata</taxon>
        <taxon>Craniata</taxon>
        <taxon>Vertebrata</taxon>
        <taxon>Euteleostomi</taxon>
        <taxon>Actinopterygii</taxon>
        <taxon>Neopterygii</taxon>
        <taxon>Teleostei</taxon>
        <taxon>Neoteleostei</taxon>
        <taxon>Acanthomorphata</taxon>
        <taxon>Eupercaria</taxon>
        <taxon>Perciformes</taxon>
        <taxon>Notothenioidei</taxon>
        <taxon>Channichthyidae</taxon>
        <taxon>Champsocephalus</taxon>
    </lineage>
</organism>
<reference evidence="4 5" key="1">
    <citation type="journal article" date="2023" name="Mol. Biol. Evol.">
        <title>Genomics of Secondarily Temperate Adaptation in the Only Non-Antarctic Icefish.</title>
        <authorList>
            <person name="Rivera-Colon A.G."/>
            <person name="Rayamajhi N."/>
            <person name="Minhas B.F."/>
            <person name="Madrigal G."/>
            <person name="Bilyk K.T."/>
            <person name="Yoon V."/>
            <person name="Hune M."/>
            <person name="Gregory S."/>
            <person name="Cheng C.H.C."/>
            <person name="Catchen J.M."/>
        </authorList>
    </citation>
    <scope>NUCLEOTIDE SEQUENCE [LARGE SCALE GENOMIC DNA]</scope>
    <source>
        <tissue evidence="4">White muscle</tissue>
    </source>
</reference>
<evidence type="ECO:0000313" key="4">
    <source>
        <dbReference type="EMBL" id="KAK5902980.1"/>
    </source>
</evidence>
<dbReference type="AlphaFoldDB" id="A0AAN8CFQ2"/>
<evidence type="ECO:0000313" key="5">
    <source>
        <dbReference type="Proteomes" id="UP001331515"/>
    </source>
</evidence>
<feature type="region of interest" description="Disordered" evidence="2">
    <location>
        <begin position="122"/>
        <end position="148"/>
    </location>
</feature>
<keyword evidence="5" id="KW-1185">Reference proteome</keyword>
<dbReference type="Proteomes" id="UP001331515">
    <property type="component" value="Unassembled WGS sequence"/>
</dbReference>
<feature type="domain" description="CEP170 C-terminal" evidence="3">
    <location>
        <begin position="109"/>
        <end position="246"/>
    </location>
</feature>
<dbReference type="PANTHER" id="PTHR15715">
    <property type="entry name" value="CENTROSOMAL PROTEIN OF 170 KDA"/>
    <property type="match status" value="1"/>
</dbReference>
<dbReference type="InterPro" id="IPR029300">
    <property type="entry name" value="CEP170_C"/>
</dbReference>
<name>A0AAN8CFQ2_CHAGU</name>
<protein>
    <recommendedName>
        <fullName evidence="3">CEP170 C-terminal domain-containing protein</fullName>
    </recommendedName>
</protein>
<feature type="compositionally biased region" description="Low complexity" evidence="2">
    <location>
        <begin position="266"/>
        <end position="281"/>
    </location>
</feature>
<dbReference type="PANTHER" id="PTHR15715:SF18">
    <property type="entry name" value="CENTROSOMAL PROTEIN OF 170 KDA PROTEIN B"/>
    <property type="match status" value="1"/>
</dbReference>
<evidence type="ECO:0000259" key="3">
    <source>
        <dbReference type="Pfam" id="PF15308"/>
    </source>
</evidence>
<feature type="region of interest" description="Disordered" evidence="2">
    <location>
        <begin position="244"/>
        <end position="281"/>
    </location>
</feature>
<comment type="similarity">
    <text evidence="1">Belongs to the CEP170 family.</text>
</comment>
<dbReference type="EMBL" id="JAURVH010001531">
    <property type="protein sequence ID" value="KAK5902980.1"/>
    <property type="molecule type" value="Genomic_DNA"/>
</dbReference>
<proteinExistence type="inferred from homology"/>
<gene>
    <name evidence="4" type="ORF">CgunFtcFv8_006800</name>
</gene>
<sequence>MDPPQGDPSDSRGRPGTGEGTCVFCCLFCASSVVLPLTHLLCTMTAVVELGHVAAPLPRLTRCIPADNNPLPTPPPPSQLHVDWCMRSLSCSLTHSGAGSDFLYSSFQLVQHIPEASLNYQKVPPGSADGPDLDANMNEPEPGSKQRRPWNREEVLLDNLMLNPVSQLSLAIRENTEQLAEKMKVLFQNKAEVWEEIEAKINAENEVPILKTSNKEITSILRELRRVQRQLQVINTIVEPGGGLQAGGGFQAQTRPSSREKKPASKPRAANANASRRTAHM</sequence>
<dbReference type="Pfam" id="PF15308">
    <property type="entry name" value="CEP170_C"/>
    <property type="match status" value="1"/>
</dbReference>
<dbReference type="InterPro" id="IPR051176">
    <property type="entry name" value="Cent_Immune-Sig_Mod"/>
</dbReference>
<accession>A0AAN8CFQ2</accession>
<evidence type="ECO:0000256" key="1">
    <source>
        <dbReference type="ARBA" id="ARBA00010436"/>
    </source>
</evidence>
<evidence type="ECO:0000256" key="2">
    <source>
        <dbReference type="SAM" id="MobiDB-lite"/>
    </source>
</evidence>